<proteinExistence type="predicted"/>
<reference evidence="1 2" key="1">
    <citation type="submission" date="2013-06" db="EMBL/GenBank/DDBJ databases">
        <title>Complete genome sequence of Paenibacillus mucilaginosus K02.</title>
        <authorList>
            <person name="Xiao B."/>
            <person name="Sun L."/>
            <person name="Xiao L."/>
            <person name="Lian B."/>
        </authorList>
    </citation>
    <scope>NUCLEOTIDE SEQUENCE [LARGE SCALE GENOMIC DNA]</scope>
    <source>
        <strain evidence="1 2">K02</strain>
    </source>
</reference>
<dbReference type="HOGENOM" id="CLU_2035695_0_0_9"/>
<dbReference type="KEGG" id="pmw:B2K_39015"/>
<sequence length="121" mass="12994">MKFKQSDAQNQRIERITTSHLVVGIDMAKETHVAQATNFRGIVLSNLHLAFKNTAEGGTNLQLHVGTRPPAGAASATAGGAALTFRRGQRKRSGPRWQQAGTGIGNFRGQLADVLNVMKSQ</sequence>
<gene>
    <name evidence="1" type="ORF">B2K_39015</name>
</gene>
<accession>I0BFH4</accession>
<organism evidence="1 2">
    <name type="scientific">Paenibacillus mucilaginosus K02</name>
    <dbReference type="NCBI Taxonomy" id="997761"/>
    <lineage>
        <taxon>Bacteria</taxon>
        <taxon>Bacillati</taxon>
        <taxon>Bacillota</taxon>
        <taxon>Bacilli</taxon>
        <taxon>Bacillales</taxon>
        <taxon>Paenibacillaceae</taxon>
        <taxon>Paenibacillus</taxon>
    </lineage>
</organism>
<protein>
    <recommendedName>
        <fullName evidence="3">Transposase</fullName>
    </recommendedName>
</protein>
<name>I0BFH4_9BACL</name>
<dbReference type="EMBL" id="CP003422">
    <property type="protein sequence ID" value="AFH61121.2"/>
    <property type="molecule type" value="Genomic_DNA"/>
</dbReference>
<dbReference type="Proteomes" id="UP000007392">
    <property type="component" value="Chromosome"/>
</dbReference>
<evidence type="ECO:0000313" key="2">
    <source>
        <dbReference type="Proteomes" id="UP000007392"/>
    </source>
</evidence>
<dbReference type="AlphaFoldDB" id="I0BFH4"/>
<evidence type="ECO:0000313" key="1">
    <source>
        <dbReference type="EMBL" id="AFH61121.2"/>
    </source>
</evidence>
<evidence type="ECO:0008006" key="3">
    <source>
        <dbReference type="Google" id="ProtNLM"/>
    </source>
</evidence>